<dbReference type="FunFam" id="2.70.70.10:FF:000006">
    <property type="entry name" value="M23 family peptidase"/>
    <property type="match status" value="1"/>
</dbReference>
<keyword evidence="2" id="KW-0812">Transmembrane</keyword>
<dbReference type="Pfam" id="PF01551">
    <property type="entry name" value="Peptidase_M23"/>
    <property type="match status" value="1"/>
</dbReference>
<dbReference type="CDD" id="cd12797">
    <property type="entry name" value="M23_peptidase"/>
    <property type="match status" value="1"/>
</dbReference>
<dbReference type="InterPro" id="IPR011055">
    <property type="entry name" value="Dup_hybrid_motif"/>
</dbReference>
<dbReference type="GO" id="GO:0004222">
    <property type="term" value="F:metalloendopeptidase activity"/>
    <property type="evidence" value="ECO:0007669"/>
    <property type="project" value="TreeGrafter"/>
</dbReference>
<proteinExistence type="predicted"/>
<keyword evidence="5" id="KW-1185">Reference proteome</keyword>
<dbReference type="InterPro" id="IPR016047">
    <property type="entry name" value="M23ase_b-sheet_dom"/>
</dbReference>
<dbReference type="SUPFAM" id="SSF51261">
    <property type="entry name" value="Duplicated hybrid motif"/>
    <property type="match status" value="1"/>
</dbReference>
<dbReference type="PANTHER" id="PTHR21666:SF289">
    <property type="entry name" value="L-ALA--D-GLU ENDOPEPTIDASE"/>
    <property type="match status" value="1"/>
</dbReference>
<evidence type="ECO:0000313" key="4">
    <source>
        <dbReference type="EMBL" id="RXJ63239.1"/>
    </source>
</evidence>
<reference evidence="4 5" key="1">
    <citation type="submission" date="2017-10" db="EMBL/GenBank/DDBJ databases">
        <title>Genomics of the genus Arcobacter.</title>
        <authorList>
            <person name="Perez-Cataluna A."/>
            <person name="Figueras M.J."/>
        </authorList>
    </citation>
    <scope>NUCLEOTIDE SEQUENCE [LARGE SCALE GENOMIC DNA]</scope>
    <source>
        <strain evidence="4 5">DSM 24636</strain>
    </source>
</reference>
<organism evidence="4 5">
    <name type="scientific">Halarcobacter anaerophilus</name>
    <dbReference type="NCBI Taxonomy" id="877500"/>
    <lineage>
        <taxon>Bacteria</taxon>
        <taxon>Pseudomonadati</taxon>
        <taxon>Campylobacterota</taxon>
        <taxon>Epsilonproteobacteria</taxon>
        <taxon>Campylobacterales</taxon>
        <taxon>Arcobacteraceae</taxon>
        <taxon>Halarcobacter</taxon>
    </lineage>
</organism>
<dbReference type="AlphaFoldDB" id="A0A4Q0Y3K5"/>
<keyword evidence="2" id="KW-0472">Membrane</keyword>
<dbReference type="Proteomes" id="UP000290191">
    <property type="component" value="Unassembled WGS sequence"/>
</dbReference>
<feature type="domain" description="M23ase beta-sheet core" evidence="3">
    <location>
        <begin position="132"/>
        <end position="228"/>
    </location>
</feature>
<accession>A0A4Q0Y3K5</accession>
<dbReference type="EMBL" id="PDKO01000004">
    <property type="protein sequence ID" value="RXJ63239.1"/>
    <property type="molecule type" value="Genomic_DNA"/>
</dbReference>
<sequence>MVTVIERILEKKNIFIFLILLLVSFTYIIYLNLNIIELNNNIKSKDNLYKIQINNRINEIDQLNSQLTDLHQLLNIGLDLSNKNNIYLNTRINEEDKKFILNSIPSAPPLRKVFITSEFGFRLHPIFRKEKLHTGVDLRAKIGTEVYSTANGVILEARNIDNGGYGKMVRIIHNHGFETLYAHLDDIYVNPGDIIKKGTLIGLTGNTGRSNGPHLHYEVKYIKKYLNPTDFLYWNRKTFDTIFSKNQETIHWKDLIFLMKNDIK</sequence>
<dbReference type="Gene3D" id="2.70.70.10">
    <property type="entry name" value="Glucose Permease (Domain IIA)"/>
    <property type="match status" value="1"/>
</dbReference>
<gene>
    <name evidence="4" type="ORF">CRV06_06050</name>
</gene>
<protein>
    <recommendedName>
        <fullName evidence="3">M23ase beta-sheet core domain-containing protein</fullName>
    </recommendedName>
</protein>
<dbReference type="PANTHER" id="PTHR21666">
    <property type="entry name" value="PEPTIDASE-RELATED"/>
    <property type="match status" value="1"/>
</dbReference>
<keyword evidence="2" id="KW-1133">Transmembrane helix</keyword>
<dbReference type="STRING" id="877500.GCA_000935065_00602"/>
<evidence type="ECO:0000256" key="2">
    <source>
        <dbReference type="SAM" id="Phobius"/>
    </source>
</evidence>
<keyword evidence="1" id="KW-0732">Signal</keyword>
<evidence type="ECO:0000256" key="1">
    <source>
        <dbReference type="ARBA" id="ARBA00022729"/>
    </source>
</evidence>
<evidence type="ECO:0000259" key="3">
    <source>
        <dbReference type="Pfam" id="PF01551"/>
    </source>
</evidence>
<comment type="caution">
    <text evidence="4">The sequence shown here is derived from an EMBL/GenBank/DDBJ whole genome shotgun (WGS) entry which is preliminary data.</text>
</comment>
<evidence type="ECO:0000313" key="5">
    <source>
        <dbReference type="Proteomes" id="UP000290191"/>
    </source>
</evidence>
<dbReference type="InterPro" id="IPR050570">
    <property type="entry name" value="Cell_wall_metabolism_enzyme"/>
</dbReference>
<name>A0A4Q0Y3K5_9BACT</name>
<dbReference type="OrthoDB" id="9815245at2"/>
<feature type="transmembrane region" description="Helical" evidence="2">
    <location>
        <begin position="14"/>
        <end position="33"/>
    </location>
</feature>